<accession>A0AAV2YW10</accession>
<evidence type="ECO:0000313" key="2">
    <source>
        <dbReference type="EMBL" id="DAZ99262.1"/>
    </source>
</evidence>
<dbReference type="EMBL" id="DAKRPA010000087">
    <property type="protein sequence ID" value="DAZ99262.1"/>
    <property type="molecule type" value="Genomic_DNA"/>
</dbReference>
<protein>
    <recommendedName>
        <fullName evidence="1">Integrase catalytic domain-containing protein</fullName>
    </recommendedName>
</protein>
<sequence>TLRPACHRGEVVHTDIGVPRVLSLGGRRYFVVFVDAYTRFLFVYPLRQRSDLYAAFDEFRAEFARKVETFHHTQALESQGEMSLHADNSREYVKLGDLIKAKYGIKMRFSNAYKPQENGIAERRMCMLMETMRAVLFEGHFPSGFGRKH</sequence>
<proteinExistence type="predicted"/>
<comment type="caution">
    <text evidence="2">The sequence shown here is derived from an EMBL/GenBank/DDBJ whole genome shotgun (WGS) entry which is preliminary data.</text>
</comment>
<dbReference type="GO" id="GO:0015074">
    <property type="term" value="P:DNA integration"/>
    <property type="evidence" value="ECO:0007669"/>
    <property type="project" value="InterPro"/>
</dbReference>
<dbReference type="SUPFAM" id="SSF53098">
    <property type="entry name" value="Ribonuclease H-like"/>
    <property type="match status" value="1"/>
</dbReference>
<dbReference type="PROSITE" id="PS50994">
    <property type="entry name" value="INTEGRASE"/>
    <property type="match status" value="1"/>
</dbReference>
<dbReference type="Gene3D" id="3.30.420.10">
    <property type="entry name" value="Ribonuclease H-like superfamily/Ribonuclease H"/>
    <property type="match status" value="1"/>
</dbReference>
<dbReference type="InterPro" id="IPR001584">
    <property type="entry name" value="Integrase_cat-core"/>
</dbReference>
<feature type="domain" description="Integrase catalytic" evidence="1">
    <location>
        <begin position="1"/>
        <end position="149"/>
    </location>
</feature>
<evidence type="ECO:0000313" key="3">
    <source>
        <dbReference type="Proteomes" id="UP001146120"/>
    </source>
</evidence>
<dbReference type="PANTHER" id="PTHR42648:SF24">
    <property type="entry name" value="INTEGRASE CATALYTIC DOMAIN-CONTAINING PROTEIN"/>
    <property type="match status" value="1"/>
</dbReference>
<dbReference type="AlphaFoldDB" id="A0AAV2YW10"/>
<reference evidence="2" key="2">
    <citation type="journal article" date="2023" name="Microbiol Resour">
        <title>Decontamination and Annotation of the Draft Genome Sequence of the Oomycete Lagenidium giganteum ARSEF 373.</title>
        <authorList>
            <person name="Morgan W.R."/>
            <person name="Tartar A."/>
        </authorList>
    </citation>
    <scope>NUCLEOTIDE SEQUENCE</scope>
    <source>
        <strain evidence="2">ARSEF 373</strain>
    </source>
</reference>
<evidence type="ECO:0000259" key="1">
    <source>
        <dbReference type="PROSITE" id="PS50994"/>
    </source>
</evidence>
<dbReference type="Proteomes" id="UP001146120">
    <property type="component" value="Unassembled WGS sequence"/>
</dbReference>
<organism evidence="2 3">
    <name type="scientific">Lagenidium giganteum</name>
    <dbReference type="NCBI Taxonomy" id="4803"/>
    <lineage>
        <taxon>Eukaryota</taxon>
        <taxon>Sar</taxon>
        <taxon>Stramenopiles</taxon>
        <taxon>Oomycota</taxon>
        <taxon>Peronosporomycetes</taxon>
        <taxon>Pythiales</taxon>
        <taxon>Pythiaceae</taxon>
    </lineage>
</organism>
<dbReference type="InterPro" id="IPR036397">
    <property type="entry name" value="RNaseH_sf"/>
</dbReference>
<feature type="non-terminal residue" evidence="2">
    <location>
        <position position="1"/>
    </location>
</feature>
<dbReference type="InterPro" id="IPR012337">
    <property type="entry name" value="RNaseH-like_sf"/>
</dbReference>
<keyword evidence="3" id="KW-1185">Reference proteome</keyword>
<dbReference type="PANTHER" id="PTHR42648">
    <property type="entry name" value="TRANSPOSASE, PUTATIVE-RELATED"/>
    <property type="match status" value="1"/>
</dbReference>
<name>A0AAV2YW10_9STRA</name>
<dbReference type="InterPro" id="IPR039537">
    <property type="entry name" value="Retrotran_Ty1/copia-like"/>
</dbReference>
<gene>
    <name evidence="2" type="ORF">N0F65_008129</name>
</gene>
<dbReference type="GO" id="GO:0003676">
    <property type="term" value="F:nucleic acid binding"/>
    <property type="evidence" value="ECO:0007669"/>
    <property type="project" value="InterPro"/>
</dbReference>
<dbReference type="Pfam" id="PF00665">
    <property type="entry name" value="rve"/>
    <property type="match status" value="1"/>
</dbReference>
<reference evidence="2" key="1">
    <citation type="submission" date="2022-11" db="EMBL/GenBank/DDBJ databases">
        <authorList>
            <person name="Morgan W.R."/>
            <person name="Tartar A."/>
        </authorList>
    </citation>
    <scope>NUCLEOTIDE SEQUENCE</scope>
    <source>
        <strain evidence="2">ARSEF 373</strain>
    </source>
</reference>